<reference evidence="3 4" key="1">
    <citation type="submission" date="2014-04" db="EMBL/GenBank/DDBJ databases">
        <authorList>
            <consortium name="International Citrus Genome Consortium"/>
            <person name="Gmitter F."/>
            <person name="Chen C."/>
            <person name="Farmerie W."/>
            <person name="Harkins T."/>
            <person name="Desany B."/>
            <person name="Mohiuddin M."/>
            <person name="Kodira C."/>
            <person name="Borodovsky M."/>
            <person name="Lomsadze A."/>
            <person name="Burns P."/>
            <person name="Jenkins J."/>
            <person name="Prochnik S."/>
            <person name="Shu S."/>
            <person name="Chapman J."/>
            <person name="Pitluck S."/>
            <person name="Schmutz J."/>
            <person name="Rokhsar D."/>
        </authorList>
    </citation>
    <scope>NUCLEOTIDE SEQUENCE</scope>
</reference>
<keyword evidence="4" id="KW-1185">Reference proteome</keyword>
<feature type="compositionally biased region" description="Polar residues" evidence="1">
    <location>
        <begin position="221"/>
        <end position="249"/>
    </location>
</feature>
<dbReference type="PROSITE" id="PS00028">
    <property type="entry name" value="ZINC_FINGER_C2H2_1"/>
    <property type="match status" value="1"/>
</dbReference>
<feature type="region of interest" description="Disordered" evidence="1">
    <location>
        <begin position="293"/>
        <end position="312"/>
    </location>
</feature>
<organism evidence="3 4">
    <name type="scientific">Citrus sinensis</name>
    <name type="common">Sweet orange</name>
    <name type="synonym">Citrus aurantium var. sinensis</name>
    <dbReference type="NCBI Taxonomy" id="2711"/>
    <lineage>
        <taxon>Eukaryota</taxon>
        <taxon>Viridiplantae</taxon>
        <taxon>Streptophyta</taxon>
        <taxon>Embryophyta</taxon>
        <taxon>Tracheophyta</taxon>
        <taxon>Spermatophyta</taxon>
        <taxon>Magnoliopsida</taxon>
        <taxon>eudicotyledons</taxon>
        <taxon>Gunneridae</taxon>
        <taxon>Pentapetalae</taxon>
        <taxon>rosids</taxon>
        <taxon>malvids</taxon>
        <taxon>Sapindales</taxon>
        <taxon>Rutaceae</taxon>
        <taxon>Aurantioideae</taxon>
        <taxon>Citrus</taxon>
    </lineage>
</organism>
<protein>
    <recommendedName>
        <fullName evidence="2">C2H2-type domain-containing protein</fullName>
    </recommendedName>
</protein>
<gene>
    <name evidence="3" type="ORF">CISIN_1g038616mg</name>
</gene>
<feature type="compositionally biased region" description="Acidic residues" evidence="1">
    <location>
        <begin position="296"/>
        <end position="308"/>
    </location>
</feature>
<feature type="region of interest" description="Disordered" evidence="1">
    <location>
        <begin position="185"/>
        <end position="250"/>
    </location>
</feature>
<proteinExistence type="predicted"/>
<dbReference type="eggNOG" id="ENOG502S88C">
    <property type="taxonomic scope" value="Eukaryota"/>
</dbReference>
<evidence type="ECO:0000259" key="2">
    <source>
        <dbReference type="PROSITE" id="PS00028"/>
    </source>
</evidence>
<name>A0A067EZP7_CITSI</name>
<dbReference type="EMBL" id="KK784973">
    <property type="protein sequence ID" value="KDO56436.1"/>
    <property type="molecule type" value="Genomic_DNA"/>
</dbReference>
<dbReference type="Proteomes" id="UP000027120">
    <property type="component" value="Unassembled WGS sequence"/>
</dbReference>
<feature type="domain" description="C2H2-type" evidence="2">
    <location>
        <begin position="324"/>
        <end position="345"/>
    </location>
</feature>
<feature type="compositionally biased region" description="Low complexity" evidence="1">
    <location>
        <begin position="211"/>
        <end position="220"/>
    </location>
</feature>
<feature type="compositionally biased region" description="Polar residues" evidence="1">
    <location>
        <begin position="185"/>
        <end position="210"/>
    </location>
</feature>
<evidence type="ECO:0000256" key="1">
    <source>
        <dbReference type="SAM" id="MobiDB-lite"/>
    </source>
</evidence>
<evidence type="ECO:0000313" key="4">
    <source>
        <dbReference type="Proteomes" id="UP000027120"/>
    </source>
</evidence>
<sequence>MSFNFNSFNSQPNFGFNSSRALPNFGSNFHNDNGQGFDFNYSNVGQNHVNYGQNELIPQRNSQPTIGAGQLGLSQRVSDVIRRNNFSPSYPRRVQVQSVIDYYPVENQPGVAEVAVTEVVKTKFLTSSASTRDRILAPNDHMISSSHQQPFLRNRNFLLSNQPNQLSDQNYESIYDSPSFLQNWSQNPLTTQNNNEQPFHNTFQNTTQNKSMSPSSTMSSQVNNSFPDNNDVPAQNILNQNPRQHQPNNLPVAKHDCEEILDPEPLSVLAPQSQNPSHDHDLVGDLIYAPRKMSEESSDDEDEDEEGDGVIHSLSRKKYGPYICPKCIQEFLTSQSFAAHVASAHYRFETAAERKKRLAAKYKKKNILRMARSSNGSLTIVHGRSFKNIADWRRKEKRAAVKIEDGDDQVQKQGEDGLTIGGIAVKEEALA</sequence>
<dbReference type="InterPro" id="IPR013087">
    <property type="entry name" value="Znf_C2H2_type"/>
</dbReference>
<accession>A0A067EZP7</accession>
<evidence type="ECO:0000313" key="3">
    <source>
        <dbReference type="EMBL" id="KDO56436.1"/>
    </source>
</evidence>
<dbReference type="AlphaFoldDB" id="A0A067EZP7"/>
<dbReference type="PaxDb" id="2711-XP_006492724.1"/>